<name>A0A9P8QKW0_9HYPO</name>
<feature type="transmembrane region" description="Helical" evidence="2">
    <location>
        <begin position="687"/>
        <end position="712"/>
    </location>
</feature>
<feature type="compositionally biased region" description="Polar residues" evidence="1">
    <location>
        <begin position="236"/>
        <end position="248"/>
    </location>
</feature>
<evidence type="ECO:0000313" key="3">
    <source>
        <dbReference type="EMBL" id="KAH6604212.1"/>
    </source>
</evidence>
<feature type="region of interest" description="Disordered" evidence="1">
    <location>
        <begin position="1"/>
        <end position="109"/>
    </location>
</feature>
<evidence type="ECO:0000313" key="4">
    <source>
        <dbReference type="Proteomes" id="UP000827724"/>
    </source>
</evidence>
<feature type="compositionally biased region" description="Low complexity" evidence="1">
    <location>
        <begin position="27"/>
        <end position="37"/>
    </location>
</feature>
<feature type="compositionally biased region" description="Basic and acidic residues" evidence="1">
    <location>
        <begin position="207"/>
        <end position="218"/>
    </location>
</feature>
<evidence type="ECO:0000256" key="1">
    <source>
        <dbReference type="SAM" id="MobiDB-lite"/>
    </source>
</evidence>
<evidence type="ECO:0000256" key="2">
    <source>
        <dbReference type="SAM" id="Phobius"/>
    </source>
</evidence>
<feature type="transmembrane region" description="Helical" evidence="2">
    <location>
        <begin position="322"/>
        <end position="339"/>
    </location>
</feature>
<dbReference type="PANTHER" id="PTHR37544:SF1">
    <property type="entry name" value="PHOSPHORIBOSYLAMINOIMIDAZOLE-SUCCINOCARBOXAMIDE SYNTHASE"/>
    <property type="match status" value="1"/>
</dbReference>
<feature type="compositionally biased region" description="Low complexity" evidence="1">
    <location>
        <begin position="180"/>
        <end position="192"/>
    </location>
</feature>
<feature type="compositionally biased region" description="Basic and acidic residues" evidence="1">
    <location>
        <begin position="84"/>
        <end position="95"/>
    </location>
</feature>
<organism evidence="3 4">
    <name type="scientific">Trichoderma cornu-damae</name>
    <dbReference type="NCBI Taxonomy" id="654480"/>
    <lineage>
        <taxon>Eukaryota</taxon>
        <taxon>Fungi</taxon>
        <taxon>Dikarya</taxon>
        <taxon>Ascomycota</taxon>
        <taxon>Pezizomycotina</taxon>
        <taxon>Sordariomycetes</taxon>
        <taxon>Hypocreomycetidae</taxon>
        <taxon>Hypocreales</taxon>
        <taxon>Hypocreaceae</taxon>
        <taxon>Trichoderma</taxon>
    </lineage>
</organism>
<proteinExistence type="predicted"/>
<keyword evidence="2" id="KW-0472">Membrane</keyword>
<protein>
    <submittedName>
        <fullName evidence="3">Phosphoribosylaminoimidazole-succinocarboxamide synthase</fullName>
    </submittedName>
</protein>
<keyword evidence="2" id="KW-0812">Transmembrane</keyword>
<feature type="compositionally biased region" description="Basic residues" evidence="1">
    <location>
        <begin position="38"/>
        <end position="50"/>
    </location>
</feature>
<reference evidence="3" key="1">
    <citation type="submission" date="2021-08" db="EMBL/GenBank/DDBJ databases">
        <title>Chromosome-Level Trichoderma cornu-damae using Hi-C Data.</title>
        <authorList>
            <person name="Kim C.S."/>
        </authorList>
    </citation>
    <scope>NUCLEOTIDE SEQUENCE</scope>
    <source>
        <strain evidence="3">KA19-0412C</strain>
    </source>
</reference>
<gene>
    <name evidence="3" type="ORF">Trco_007658</name>
</gene>
<feature type="transmembrane region" description="Helical" evidence="2">
    <location>
        <begin position="724"/>
        <end position="745"/>
    </location>
</feature>
<dbReference type="InterPro" id="IPR021840">
    <property type="entry name" value="DUF3433"/>
</dbReference>
<feature type="transmembrane region" description="Helical" evidence="2">
    <location>
        <begin position="426"/>
        <end position="449"/>
    </location>
</feature>
<accession>A0A9P8QKW0</accession>
<keyword evidence="2" id="KW-1133">Transmembrane helix</keyword>
<feature type="transmembrane region" description="Helical" evidence="2">
    <location>
        <begin position="279"/>
        <end position="302"/>
    </location>
</feature>
<dbReference type="PANTHER" id="PTHR37544">
    <property type="entry name" value="SPRAY-RELATED"/>
    <property type="match status" value="1"/>
</dbReference>
<dbReference type="EMBL" id="JAIWOZ010000006">
    <property type="protein sequence ID" value="KAH6604212.1"/>
    <property type="molecule type" value="Genomic_DNA"/>
</dbReference>
<comment type="caution">
    <text evidence="3">The sequence shown here is derived from an EMBL/GenBank/DDBJ whole genome shotgun (WGS) entry which is preliminary data.</text>
</comment>
<feature type="transmembrane region" description="Helical" evidence="2">
    <location>
        <begin position="612"/>
        <end position="633"/>
    </location>
</feature>
<sequence length="837" mass="92511">MSYQGIDRDHAEPSRWRPSNTARYRPVPESEASSPPSTRHKRQQSSRSKRSSQPARHSARPPNSQADNDASDAVVAPLRIIKSRSSDLRDTDRSSARPPPIQPEGYHAIEPEEDPIVHFDEAQLAMFAADNASRMPNIKDELALAAGKVTPGVDDTPYIQYALQALVSGPNTSLPSHLASGSSEGYSERYGSARGFDESAGYSSPSHQDRVAAEDARPDSPPQGPPSPIQPPRRSTASFDPTGASTSRWAPVSKTMQRDVDPHGRTHSPLTFKPRILRAFSMAILAILILLMMAALIFSARYSYEHSGLTPYPGSIYSGQYFLFRILPQLLAGIIFIYAQSVAAASLRVLPFAAMASEDPRARYMALFQRLYPASFLLPQFVGPWQFKIFDVATWLSIFTIPLQSSAFTCIFVHEKWVWAPVQPVVWALVGLYGILLVATVVLMVHWLVQWTGLAWDIRSIGDLLPLLNRSNAMASYRRNDLSENAKVFKSQLRERWFDRLGYWKDDDGNTGGIWYAIGTSPDQDSWFATGAMGKKVSNDLSADLKGPAPYSPIETARGRYLPLCLRTGPLVASVAVTFVLLAALVVVSFLPQTRLESGFLPMLSAKPDRNAFSPADFVFSFVPALIGMILFLQFQAIDQSLRLLQPWADLYDVNGSLAQRSLLADYAACLPLQSTWRALGNGHWRVAAVSLLATLFIFIPILGGGLLMALTGPDRTVRMYPSMPVFGVLLAFLFLYVAGLSLAVPHRRQFLLPRPVTSIAGIISLCSAEELTQDAAFRSVRGRKDLEYRLGVGRDDSRGESSWFFGIVPGRDDHRLSIRRMNNFTEKLPASSRSMA</sequence>
<feature type="compositionally biased region" description="Pro residues" evidence="1">
    <location>
        <begin position="219"/>
        <end position="231"/>
    </location>
</feature>
<feature type="region of interest" description="Disordered" evidence="1">
    <location>
        <begin position="170"/>
        <end position="267"/>
    </location>
</feature>
<dbReference type="Pfam" id="PF11915">
    <property type="entry name" value="DUF3433"/>
    <property type="match status" value="1"/>
</dbReference>
<feature type="transmembrane region" description="Helical" evidence="2">
    <location>
        <begin position="571"/>
        <end position="592"/>
    </location>
</feature>
<keyword evidence="4" id="KW-1185">Reference proteome</keyword>
<dbReference type="Proteomes" id="UP000827724">
    <property type="component" value="Unassembled WGS sequence"/>
</dbReference>
<feature type="compositionally biased region" description="Basic and acidic residues" evidence="1">
    <location>
        <begin position="1"/>
        <end position="15"/>
    </location>
</feature>
<dbReference type="OrthoDB" id="3057599at2759"/>
<dbReference type="AlphaFoldDB" id="A0A9P8QKW0"/>